<protein>
    <submittedName>
        <fullName evidence="1">Uncharacterized protein</fullName>
    </submittedName>
</protein>
<evidence type="ECO:0000313" key="1">
    <source>
        <dbReference type="EMBL" id="CAH3108171.1"/>
    </source>
</evidence>
<gene>
    <name evidence="1" type="ORF">PMEA_00003178</name>
</gene>
<dbReference type="EMBL" id="CALNXJ010000011">
    <property type="protein sequence ID" value="CAH3108171.1"/>
    <property type="molecule type" value="Genomic_DNA"/>
</dbReference>
<sequence>MNQSSQFARSVRVVFSYRNGVSHNGHNMPKSIQERLPVDYIERWLEVIHGDVFAVVFKSMCMCCAILFDLKRSDENPAFTSHQIL</sequence>
<name>A0AAU9WDF1_9CNID</name>
<dbReference type="AlphaFoldDB" id="A0AAU9WDF1"/>
<keyword evidence="2" id="KW-1185">Reference proteome</keyword>
<proteinExistence type="predicted"/>
<evidence type="ECO:0000313" key="2">
    <source>
        <dbReference type="Proteomes" id="UP001159428"/>
    </source>
</evidence>
<comment type="caution">
    <text evidence="1">The sequence shown here is derived from an EMBL/GenBank/DDBJ whole genome shotgun (WGS) entry which is preliminary data.</text>
</comment>
<organism evidence="1 2">
    <name type="scientific">Pocillopora meandrina</name>
    <dbReference type="NCBI Taxonomy" id="46732"/>
    <lineage>
        <taxon>Eukaryota</taxon>
        <taxon>Metazoa</taxon>
        <taxon>Cnidaria</taxon>
        <taxon>Anthozoa</taxon>
        <taxon>Hexacorallia</taxon>
        <taxon>Scleractinia</taxon>
        <taxon>Astrocoeniina</taxon>
        <taxon>Pocilloporidae</taxon>
        <taxon>Pocillopora</taxon>
    </lineage>
</organism>
<accession>A0AAU9WDF1</accession>
<dbReference type="Proteomes" id="UP001159428">
    <property type="component" value="Unassembled WGS sequence"/>
</dbReference>
<reference evidence="1 2" key="1">
    <citation type="submission" date="2022-05" db="EMBL/GenBank/DDBJ databases">
        <authorList>
            <consortium name="Genoscope - CEA"/>
            <person name="William W."/>
        </authorList>
    </citation>
    <scope>NUCLEOTIDE SEQUENCE [LARGE SCALE GENOMIC DNA]</scope>
</reference>